<sequence>MKILNERGLAHFANSGAPPDKEGYLHKKGELNKGFQKRWFVLKGNLLFYFEHKADREPIGVIILEGYTIELAEDTDNFTFMINFAGSGSRSYSLCAATQESMESWMKALSCAGYEYIKLMVSELQSQLEETSKNAEANLVSEAYKESKILGRIYNLESSPNSKADSKNKISKRGTLPAESKTRKNPFNNLDLSGENDPGDAFRAMPKVATVEIVTWSILGVKSFYEMHEFVRQQIEEYKNGACGAEGNS</sequence>
<dbReference type="GO" id="GO:0005829">
    <property type="term" value="C:cytosol"/>
    <property type="evidence" value="ECO:0007669"/>
    <property type="project" value="GOC"/>
</dbReference>
<dbReference type="Gene3D" id="2.30.29.30">
    <property type="entry name" value="Pleckstrin-homology domain (PH domain)/Phosphotyrosine-binding domain (PTB)"/>
    <property type="match status" value="1"/>
</dbReference>
<dbReference type="CDD" id="cd13288">
    <property type="entry name" value="PH_Ses"/>
    <property type="match status" value="1"/>
</dbReference>
<dbReference type="InterPro" id="IPR001849">
    <property type="entry name" value="PH_domain"/>
</dbReference>
<evidence type="ECO:0000313" key="4">
    <source>
        <dbReference type="Proteomes" id="UP001497497"/>
    </source>
</evidence>
<dbReference type="GO" id="GO:0005769">
    <property type="term" value="C:early endosome"/>
    <property type="evidence" value="ECO:0007669"/>
    <property type="project" value="TreeGrafter"/>
</dbReference>
<dbReference type="GO" id="GO:0055037">
    <property type="term" value="C:recycling endosome"/>
    <property type="evidence" value="ECO:0007669"/>
    <property type="project" value="TreeGrafter"/>
</dbReference>
<dbReference type="PANTHER" id="PTHR22902">
    <property type="entry name" value="SESQUIPEDALIAN"/>
    <property type="match status" value="1"/>
</dbReference>
<keyword evidence="4" id="KW-1185">Reference proteome</keyword>
<evidence type="ECO:0000259" key="2">
    <source>
        <dbReference type="PROSITE" id="PS50003"/>
    </source>
</evidence>
<dbReference type="InterPro" id="IPR011993">
    <property type="entry name" value="PH-like_dom_sf"/>
</dbReference>
<dbReference type="SUPFAM" id="SSF50729">
    <property type="entry name" value="PH domain-like"/>
    <property type="match status" value="1"/>
</dbReference>
<organism evidence="3 4">
    <name type="scientific">Lymnaea stagnalis</name>
    <name type="common">Great pond snail</name>
    <name type="synonym">Helix stagnalis</name>
    <dbReference type="NCBI Taxonomy" id="6523"/>
    <lineage>
        <taxon>Eukaryota</taxon>
        <taxon>Metazoa</taxon>
        <taxon>Spiralia</taxon>
        <taxon>Lophotrochozoa</taxon>
        <taxon>Mollusca</taxon>
        <taxon>Gastropoda</taxon>
        <taxon>Heterobranchia</taxon>
        <taxon>Euthyneura</taxon>
        <taxon>Panpulmonata</taxon>
        <taxon>Hygrophila</taxon>
        <taxon>Lymnaeoidea</taxon>
        <taxon>Lymnaeidae</taxon>
        <taxon>Lymnaea</taxon>
    </lineage>
</organism>
<evidence type="ECO:0000256" key="1">
    <source>
        <dbReference type="SAM" id="MobiDB-lite"/>
    </source>
</evidence>
<evidence type="ECO:0000313" key="3">
    <source>
        <dbReference type="EMBL" id="CAL1536296.1"/>
    </source>
</evidence>
<protein>
    <recommendedName>
        <fullName evidence="2">PH domain-containing protein</fullName>
    </recommendedName>
</protein>
<feature type="domain" description="PH" evidence="2">
    <location>
        <begin position="18"/>
        <end position="114"/>
    </location>
</feature>
<feature type="region of interest" description="Disordered" evidence="1">
    <location>
        <begin position="160"/>
        <end position="194"/>
    </location>
</feature>
<dbReference type="SMART" id="SM00233">
    <property type="entry name" value="PH"/>
    <property type="match status" value="1"/>
</dbReference>
<proteinExistence type="predicted"/>
<dbReference type="Pfam" id="PF00169">
    <property type="entry name" value="PH"/>
    <property type="match status" value="1"/>
</dbReference>
<accession>A0AAV2HTN4</accession>
<dbReference type="AlphaFoldDB" id="A0AAV2HTN4"/>
<dbReference type="GO" id="GO:0005802">
    <property type="term" value="C:trans-Golgi network"/>
    <property type="evidence" value="ECO:0007669"/>
    <property type="project" value="TreeGrafter"/>
</dbReference>
<reference evidence="3 4" key="1">
    <citation type="submission" date="2024-04" db="EMBL/GenBank/DDBJ databases">
        <authorList>
            <consortium name="Genoscope - CEA"/>
            <person name="William W."/>
        </authorList>
    </citation>
    <scope>NUCLEOTIDE SEQUENCE [LARGE SCALE GENOMIC DNA]</scope>
</reference>
<dbReference type="GO" id="GO:0001881">
    <property type="term" value="P:receptor recycling"/>
    <property type="evidence" value="ECO:0007669"/>
    <property type="project" value="TreeGrafter"/>
</dbReference>
<gene>
    <name evidence="3" type="ORF">GSLYS_00010209001</name>
</gene>
<dbReference type="Proteomes" id="UP001497497">
    <property type="component" value="Unassembled WGS sequence"/>
</dbReference>
<dbReference type="GO" id="GO:0007032">
    <property type="term" value="P:endosome organization"/>
    <property type="evidence" value="ECO:0007669"/>
    <property type="project" value="TreeGrafter"/>
</dbReference>
<comment type="caution">
    <text evidence="3">The sequence shown here is derived from an EMBL/GenBank/DDBJ whole genome shotgun (WGS) entry which is preliminary data.</text>
</comment>
<dbReference type="EMBL" id="CAXITT010000225">
    <property type="protein sequence ID" value="CAL1536296.1"/>
    <property type="molecule type" value="Genomic_DNA"/>
</dbReference>
<dbReference type="PANTHER" id="PTHR22902:SF53">
    <property type="entry name" value="INOSITOL PHOSPHATASE INTERACTING PROTEIN, ISOFORM A"/>
    <property type="match status" value="1"/>
</dbReference>
<dbReference type="PROSITE" id="PS50003">
    <property type="entry name" value="PH_DOMAIN"/>
    <property type="match status" value="1"/>
</dbReference>
<name>A0AAV2HTN4_LYMST</name>
<dbReference type="GO" id="GO:0042147">
    <property type="term" value="P:retrograde transport, endosome to Golgi"/>
    <property type="evidence" value="ECO:0007669"/>
    <property type="project" value="TreeGrafter"/>
</dbReference>
<dbReference type="InterPro" id="IPR045188">
    <property type="entry name" value="Boi1/Boi2-like"/>
</dbReference>